<dbReference type="InterPro" id="IPR052709">
    <property type="entry name" value="Transposase-MT_Hybrid"/>
</dbReference>
<dbReference type="Proteomes" id="UP000887540">
    <property type="component" value="Unplaced"/>
</dbReference>
<dbReference type="WBParaSite" id="ACRNAN_scaffold11574.g23029.t1">
    <property type="protein sequence ID" value="ACRNAN_scaffold11574.g23029.t1"/>
    <property type="gene ID" value="ACRNAN_scaffold11574.g23029"/>
</dbReference>
<dbReference type="GO" id="GO:0003676">
    <property type="term" value="F:nucleic acid binding"/>
    <property type="evidence" value="ECO:0007669"/>
    <property type="project" value="InterPro"/>
</dbReference>
<feature type="region of interest" description="Disordered" evidence="1">
    <location>
        <begin position="49"/>
        <end position="106"/>
    </location>
</feature>
<protein>
    <submittedName>
        <fullName evidence="4">Mos1 transposase HTH domain-containing protein</fullName>
    </submittedName>
</protein>
<dbReference type="Gene3D" id="1.10.10.1450">
    <property type="match status" value="1"/>
</dbReference>
<dbReference type="Gene3D" id="3.30.420.10">
    <property type="entry name" value="Ribonuclease H-like superfamily/Ribonuclease H"/>
    <property type="match status" value="1"/>
</dbReference>
<feature type="domain" description="Mos1 transposase HTH" evidence="2">
    <location>
        <begin position="110"/>
        <end position="156"/>
    </location>
</feature>
<dbReference type="PANTHER" id="PTHR46060">
    <property type="entry name" value="MARINER MOS1 TRANSPOSASE-LIKE PROTEIN"/>
    <property type="match status" value="1"/>
</dbReference>
<accession>A0A914CJR1</accession>
<dbReference type="InterPro" id="IPR041426">
    <property type="entry name" value="Mos1_HTH"/>
</dbReference>
<dbReference type="InterPro" id="IPR036397">
    <property type="entry name" value="RNaseH_sf"/>
</dbReference>
<sequence length="432" mass="49589">MTDTLSSSDEEGYNAETEKKKTEEFGTEAFDFQEYVEKLERGELVYDMGVQDIETSSEPEETHLSAEEMDFGKESEADNRKKGYPGRKRGRSSSTESLSSFEKMKHCDKENQRATIQMYVNFKKSHAEIVANLKEAYGDRAMSERSVRTWARRFELGASTVHDLHRSGRKRKSTVKSLYVAANPYILNALCVSVCLFVCAISVTLSPIPSRPIPIDRARLTSKFFCGDETPILGYTPLTRQQSAEWVPPGEHTSQIPRKTRFCNIRRMATIFMGPQGFIYHEITEKGATIKAIDFMETMKRFRGAVDKEFPGLSGQEIYILLDNSPIHKAKKKKRQQGVKELMMELKINPLQHPPYSPDLMPLDFLLNPELKAFLRGKNVTEEELEDIVKDFLSEKSRKKAYSHMVEDLKCRYRKTIEEKSGYAFPVNKKKH</sequence>
<feature type="compositionally biased region" description="Basic and acidic residues" evidence="1">
    <location>
        <begin position="60"/>
        <end position="81"/>
    </location>
</feature>
<feature type="region of interest" description="Disordered" evidence="1">
    <location>
        <begin position="1"/>
        <end position="27"/>
    </location>
</feature>
<dbReference type="Pfam" id="PF17906">
    <property type="entry name" value="HTH_48"/>
    <property type="match status" value="1"/>
</dbReference>
<feature type="compositionally biased region" description="Basic residues" evidence="1">
    <location>
        <begin position="82"/>
        <end position="91"/>
    </location>
</feature>
<dbReference type="AlphaFoldDB" id="A0A914CJR1"/>
<evidence type="ECO:0000313" key="3">
    <source>
        <dbReference type="Proteomes" id="UP000887540"/>
    </source>
</evidence>
<reference evidence="4" key="1">
    <citation type="submission" date="2022-11" db="UniProtKB">
        <authorList>
            <consortium name="WormBaseParasite"/>
        </authorList>
    </citation>
    <scope>IDENTIFICATION</scope>
</reference>
<name>A0A914CJR1_9BILA</name>
<proteinExistence type="predicted"/>
<keyword evidence="3" id="KW-1185">Reference proteome</keyword>
<organism evidence="3 4">
    <name type="scientific">Acrobeloides nanus</name>
    <dbReference type="NCBI Taxonomy" id="290746"/>
    <lineage>
        <taxon>Eukaryota</taxon>
        <taxon>Metazoa</taxon>
        <taxon>Ecdysozoa</taxon>
        <taxon>Nematoda</taxon>
        <taxon>Chromadorea</taxon>
        <taxon>Rhabditida</taxon>
        <taxon>Tylenchina</taxon>
        <taxon>Cephalobomorpha</taxon>
        <taxon>Cephaloboidea</taxon>
        <taxon>Cephalobidae</taxon>
        <taxon>Acrobeloides</taxon>
    </lineage>
</organism>
<evidence type="ECO:0000259" key="2">
    <source>
        <dbReference type="Pfam" id="PF17906"/>
    </source>
</evidence>
<evidence type="ECO:0000256" key="1">
    <source>
        <dbReference type="SAM" id="MobiDB-lite"/>
    </source>
</evidence>
<dbReference type="PANTHER" id="PTHR46060:SF1">
    <property type="entry name" value="MARINER MOS1 TRANSPOSASE-LIKE PROTEIN"/>
    <property type="match status" value="1"/>
</dbReference>
<evidence type="ECO:0000313" key="4">
    <source>
        <dbReference type="WBParaSite" id="ACRNAN_scaffold11574.g23029.t1"/>
    </source>
</evidence>